<gene>
    <name evidence="8" type="ORF">C4900_11295</name>
</gene>
<dbReference type="GO" id="GO:0016891">
    <property type="term" value="F:RNA endonuclease activity producing 5'-phosphomonoesters, hydrolytic mechanism"/>
    <property type="evidence" value="ECO:0007669"/>
    <property type="project" value="TreeGrafter"/>
</dbReference>
<evidence type="ECO:0000313" key="8">
    <source>
        <dbReference type="EMBL" id="RCN56403.1"/>
    </source>
</evidence>
<dbReference type="InterPro" id="IPR001736">
    <property type="entry name" value="PLipase_D/transphosphatidylase"/>
</dbReference>
<dbReference type="InterPro" id="IPR025202">
    <property type="entry name" value="PLD-like_dom"/>
</dbReference>
<dbReference type="EC" id="3.1.4.4" evidence="3"/>
<name>A0A368HDA0_9GAMM</name>
<dbReference type="OrthoDB" id="92272at2"/>
<evidence type="ECO:0000256" key="3">
    <source>
        <dbReference type="ARBA" id="ARBA00012027"/>
    </source>
</evidence>
<proteinExistence type="inferred from homology"/>
<dbReference type="Pfam" id="PF13091">
    <property type="entry name" value="PLDc_2"/>
    <property type="match status" value="2"/>
</dbReference>
<dbReference type="PANTHER" id="PTHR43856:SF1">
    <property type="entry name" value="MITOCHONDRIAL CARDIOLIPIN HYDROLASE"/>
    <property type="match status" value="1"/>
</dbReference>
<dbReference type="PANTHER" id="PTHR43856">
    <property type="entry name" value="CARDIOLIPIN HYDROLASE"/>
    <property type="match status" value="1"/>
</dbReference>
<keyword evidence="6" id="KW-0443">Lipid metabolism</keyword>
<keyword evidence="4" id="KW-0378">Hydrolase</keyword>
<comment type="catalytic activity">
    <reaction evidence="1">
        <text>a 1,2-diacyl-sn-glycero-3-phosphocholine + H2O = a 1,2-diacyl-sn-glycero-3-phosphate + choline + H(+)</text>
        <dbReference type="Rhea" id="RHEA:14445"/>
        <dbReference type="ChEBI" id="CHEBI:15354"/>
        <dbReference type="ChEBI" id="CHEBI:15377"/>
        <dbReference type="ChEBI" id="CHEBI:15378"/>
        <dbReference type="ChEBI" id="CHEBI:57643"/>
        <dbReference type="ChEBI" id="CHEBI:58608"/>
        <dbReference type="EC" id="3.1.4.4"/>
    </reaction>
</comment>
<evidence type="ECO:0000256" key="5">
    <source>
        <dbReference type="ARBA" id="ARBA00022963"/>
    </source>
</evidence>
<dbReference type="Proteomes" id="UP000253250">
    <property type="component" value="Unassembled WGS sequence"/>
</dbReference>
<accession>A0A368HDA0</accession>
<evidence type="ECO:0000259" key="7">
    <source>
        <dbReference type="SMART" id="SM00155"/>
    </source>
</evidence>
<evidence type="ECO:0000313" key="9">
    <source>
        <dbReference type="Proteomes" id="UP000253250"/>
    </source>
</evidence>
<protein>
    <recommendedName>
        <fullName evidence="3">phospholipase D</fullName>
        <ecNumber evidence="3">3.1.4.4</ecNumber>
    </recommendedName>
</protein>
<comment type="caution">
    <text evidence="8">The sequence shown here is derived from an EMBL/GenBank/DDBJ whole genome shotgun (WGS) entry which is preliminary data.</text>
</comment>
<sequence length="388" mass="43316">MIPSSVSRAPYAAHAVPCRLPWRAWHRREAIVTPWDITVDGHTSSGKVGCGPCRRHTPRPPRPRVAARLVRHGLFGFTTPSLAARQGPATKSQSPRRLGSAMLFIEPHAGIAPIIRFVRDARTRLDINTYLLTDRRVLAAVHAAVQRGVRVRVIIARHPYGHRPRGELTRLRATGATVHYAPPRFTGRYVFDHAKYMVSGNHSEIGTANMSWSAFHRNREYLWVGHDARIATALRTVFQADWTHRHAGIAPRRVLVLSPGATGALVRLLQAPGRVCVESEELGHDRPILAALSAKGPSADLLLPMRLDRYDRRIARDVASQGVHVRFLRSPYLHAKLIAGPTQAFIGSENLSPSSLQRNREVGLILQRRAARRLFAQCQRDFARGSKR</sequence>
<organism evidence="8 9">
    <name type="scientific">Acidiferrobacter thiooxydans</name>
    <dbReference type="NCBI Taxonomy" id="163359"/>
    <lineage>
        <taxon>Bacteria</taxon>
        <taxon>Pseudomonadati</taxon>
        <taxon>Pseudomonadota</taxon>
        <taxon>Gammaproteobacteria</taxon>
        <taxon>Acidiferrobacterales</taxon>
        <taxon>Acidiferrobacteraceae</taxon>
        <taxon>Acidiferrobacter</taxon>
    </lineage>
</organism>
<dbReference type="SMART" id="SM00155">
    <property type="entry name" value="PLDc"/>
    <property type="match status" value="2"/>
</dbReference>
<dbReference type="EMBL" id="PSYR01000002">
    <property type="protein sequence ID" value="RCN56403.1"/>
    <property type="molecule type" value="Genomic_DNA"/>
</dbReference>
<feature type="domain" description="PLD phosphodiesterase" evidence="7">
    <location>
        <begin position="188"/>
        <end position="214"/>
    </location>
</feature>
<feature type="domain" description="PLD phosphodiesterase" evidence="7">
    <location>
        <begin position="329"/>
        <end position="355"/>
    </location>
</feature>
<dbReference type="SUPFAM" id="SSF56024">
    <property type="entry name" value="Phospholipase D/nuclease"/>
    <property type="match status" value="2"/>
</dbReference>
<keyword evidence="5" id="KW-0442">Lipid degradation</keyword>
<comment type="similarity">
    <text evidence="2">Belongs to the phospholipase D family.</text>
</comment>
<dbReference type="GO" id="GO:0006793">
    <property type="term" value="P:phosphorus metabolic process"/>
    <property type="evidence" value="ECO:0007669"/>
    <property type="project" value="UniProtKB-ARBA"/>
</dbReference>
<evidence type="ECO:0000256" key="1">
    <source>
        <dbReference type="ARBA" id="ARBA00000798"/>
    </source>
</evidence>
<reference evidence="8 9" key="1">
    <citation type="submission" date="2018-02" db="EMBL/GenBank/DDBJ databases">
        <title>Insights into the biology of acidophilic members of the Acidiferrobacteraceae family derived from comparative genomic analyses.</title>
        <authorList>
            <person name="Issotta F."/>
            <person name="Thyssen C."/>
            <person name="Mena C."/>
            <person name="Moya A."/>
            <person name="Bellenberg S."/>
            <person name="Sproer C."/>
            <person name="Covarrubias P.C."/>
            <person name="Sand W."/>
            <person name="Quatrini R."/>
            <person name="Vera M."/>
        </authorList>
    </citation>
    <scope>NUCLEOTIDE SEQUENCE [LARGE SCALE GENOMIC DNA]</scope>
    <source>
        <strain evidence="9">m-1</strain>
    </source>
</reference>
<evidence type="ECO:0000256" key="4">
    <source>
        <dbReference type="ARBA" id="ARBA00022801"/>
    </source>
</evidence>
<dbReference type="InterPro" id="IPR051406">
    <property type="entry name" value="PLD_domain"/>
</dbReference>
<evidence type="ECO:0000256" key="6">
    <source>
        <dbReference type="ARBA" id="ARBA00023098"/>
    </source>
</evidence>
<dbReference type="GO" id="GO:0016042">
    <property type="term" value="P:lipid catabolic process"/>
    <property type="evidence" value="ECO:0007669"/>
    <property type="project" value="UniProtKB-KW"/>
</dbReference>
<dbReference type="Gene3D" id="3.30.870.10">
    <property type="entry name" value="Endonuclease Chain A"/>
    <property type="match status" value="2"/>
</dbReference>
<evidence type="ECO:0000256" key="2">
    <source>
        <dbReference type="ARBA" id="ARBA00008664"/>
    </source>
</evidence>
<keyword evidence="9" id="KW-1185">Reference proteome</keyword>
<dbReference type="GO" id="GO:0004630">
    <property type="term" value="F:phospholipase D activity"/>
    <property type="evidence" value="ECO:0007669"/>
    <property type="project" value="UniProtKB-EC"/>
</dbReference>
<dbReference type="AlphaFoldDB" id="A0A368HDA0"/>